<dbReference type="GO" id="GO:0060236">
    <property type="term" value="P:regulation of mitotic spindle organization"/>
    <property type="evidence" value="ECO:0007669"/>
    <property type="project" value="TreeGrafter"/>
</dbReference>
<organism evidence="3 4">
    <name type="scientific">Muraenolepis orangiensis</name>
    <name type="common">Patagonian moray cod</name>
    <dbReference type="NCBI Taxonomy" id="630683"/>
    <lineage>
        <taxon>Eukaryota</taxon>
        <taxon>Metazoa</taxon>
        <taxon>Chordata</taxon>
        <taxon>Craniata</taxon>
        <taxon>Vertebrata</taxon>
        <taxon>Euteleostomi</taxon>
        <taxon>Actinopterygii</taxon>
        <taxon>Neopterygii</taxon>
        <taxon>Teleostei</taxon>
        <taxon>Neoteleostei</taxon>
        <taxon>Acanthomorphata</taxon>
        <taxon>Zeiogadaria</taxon>
        <taxon>Gadariae</taxon>
        <taxon>Gadiformes</taxon>
        <taxon>Muraenolepidoidei</taxon>
        <taxon>Muraenolepididae</taxon>
        <taxon>Muraenolepis</taxon>
    </lineage>
</organism>
<feature type="repeat" description="ANK" evidence="1">
    <location>
        <begin position="56"/>
        <end position="80"/>
    </location>
</feature>
<evidence type="ECO:0000313" key="4">
    <source>
        <dbReference type="Proteomes" id="UP001148018"/>
    </source>
</evidence>
<dbReference type="GO" id="GO:0000922">
    <property type="term" value="C:spindle pole"/>
    <property type="evidence" value="ECO:0007669"/>
    <property type="project" value="TreeGrafter"/>
</dbReference>
<gene>
    <name evidence="3" type="ORF">NHX12_013831</name>
</gene>
<name>A0A9Q0DA74_9TELE</name>
<evidence type="ECO:0000256" key="2">
    <source>
        <dbReference type="SAM" id="MobiDB-lite"/>
    </source>
</evidence>
<feature type="compositionally biased region" description="Polar residues" evidence="2">
    <location>
        <begin position="1"/>
        <end position="10"/>
    </location>
</feature>
<dbReference type="Pfam" id="PF00023">
    <property type="entry name" value="Ank"/>
    <property type="match status" value="1"/>
</dbReference>
<dbReference type="GO" id="GO:0031116">
    <property type="term" value="P:positive regulation of microtubule polymerization"/>
    <property type="evidence" value="ECO:0007669"/>
    <property type="project" value="TreeGrafter"/>
</dbReference>
<keyword evidence="1" id="KW-0040">ANK repeat</keyword>
<evidence type="ECO:0000313" key="3">
    <source>
        <dbReference type="EMBL" id="KAJ3585109.1"/>
    </source>
</evidence>
<evidence type="ECO:0000256" key="1">
    <source>
        <dbReference type="PROSITE-ProRule" id="PRU00023"/>
    </source>
</evidence>
<protein>
    <submittedName>
        <fullName evidence="3">Uncharacterized protein</fullName>
    </submittedName>
</protein>
<dbReference type="AlphaFoldDB" id="A0A9Q0DA74"/>
<dbReference type="InterPro" id="IPR042335">
    <property type="entry name" value="ANKRD53"/>
</dbReference>
<dbReference type="Proteomes" id="UP001148018">
    <property type="component" value="Unassembled WGS sequence"/>
</dbReference>
<feature type="region of interest" description="Disordered" evidence="2">
    <location>
        <begin position="238"/>
        <end position="297"/>
    </location>
</feature>
<dbReference type="SMART" id="SM00248">
    <property type="entry name" value="ANK"/>
    <property type="match status" value="4"/>
</dbReference>
<dbReference type="Gene3D" id="1.25.40.20">
    <property type="entry name" value="Ankyrin repeat-containing domain"/>
    <property type="match status" value="1"/>
</dbReference>
<dbReference type="OrthoDB" id="10254927at2759"/>
<keyword evidence="4" id="KW-1185">Reference proteome</keyword>
<dbReference type="InterPro" id="IPR002110">
    <property type="entry name" value="Ankyrin_rpt"/>
</dbReference>
<feature type="repeat" description="ANK" evidence="1">
    <location>
        <begin position="130"/>
        <end position="162"/>
    </location>
</feature>
<dbReference type="PANTHER" id="PTHR24160">
    <property type="entry name" value="ANKYRIN REPEAT DOMAIN-CONTAINING PROTEIN 53"/>
    <property type="match status" value="1"/>
</dbReference>
<sequence>MDTRQQNTGHKSLKRAELSMSRSDQLQAATAGDPEWLNLSLKHAVAVGAPLDTDQQGVSALHLACLHGRLACVKLLVEAGLGEVNGGCARGRRPVHMVLSNPPPGSPDTTTACLAYLLDRGADVNVRTDSAVTPLHAAAAQGLLACTEMLVRAGADVRASDVDGHTPLDVARSRGHRAVARDLVLGTRLDACRERTRRQALAEEKTEEWASRKGLPLLQHLLPASGGAVSQFHAGCLLSGPRSQTRTRARPGDPSRLWNKSTNPSGPPAAPASVYKPPRADARPASPEPDLRGAVSLSVGAGGRARLTVRWEASPRPAPDLPLDTLERGLFPGSFPGRMGSPRDFAPPRSVLERPGRRPGRGGGASPWTEVALHLPEFLEPGHY</sequence>
<dbReference type="PROSITE" id="PS50088">
    <property type="entry name" value="ANK_REPEAT"/>
    <property type="match status" value="2"/>
</dbReference>
<dbReference type="Pfam" id="PF13857">
    <property type="entry name" value="Ank_5"/>
    <property type="match status" value="1"/>
</dbReference>
<dbReference type="GO" id="GO:1902412">
    <property type="term" value="P:regulation of mitotic cytokinesis"/>
    <property type="evidence" value="ECO:0007669"/>
    <property type="project" value="InterPro"/>
</dbReference>
<feature type="region of interest" description="Disordered" evidence="2">
    <location>
        <begin position="333"/>
        <end position="371"/>
    </location>
</feature>
<dbReference type="SUPFAM" id="SSF48403">
    <property type="entry name" value="Ankyrin repeat"/>
    <property type="match status" value="1"/>
</dbReference>
<dbReference type="EMBL" id="JANIIK010000118">
    <property type="protein sequence ID" value="KAJ3585109.1"/>
    <property type="molecule type" value="Genomic_DNA"/>
</dbReference>
<comment type="caution">
    <text evidence="3">The sequence shown here is derived from an EMBL/GenBank/DDBJ whole genome shotgun (WGS) entry which is preliminary data.</text>
</comment>
<proteinExistence type="predicted"/>
<dbReference type="GO" id="GO:0007080">
    <property type="term" value="P:mitotic metaphase chromosome alignment"/>
    <property type="evidence" value="ECO:0007669"/>
    <property type="project" value="TreeGrafter"/>
</dbReference>
<reference evidence="3" key="1">
    <citation type="submission" date="2022-07" db="EMBL/GenBank/DDBJ databases">
        <title>Chromosome-level genome of Muraenolepis orangiensis.</title>
        <authorList>
            <person name="Kim J."/>
        </authorList>
    </citation>
    <scope>NUCLEOTIDE SEQUENCE</scope>
    <source>
        <strain evidence="3">KU_S4_2022</strain>
        <tissue evidence="3">Muscle</tissue>
    </source>
</reference>
<dbReference type="InterPro" id="IPR036770">
    <property type="entry name" value="Ankyrin_rpt-contain_sf"/>
</dbReference>
<dbReference type="PANTHER" id="PTHR24160:SF1">
    <property type="entry name" value="ANKYRIN REPEAT DOMAIN-CONTAINING PROTEIN 53"/>
    <property type="match status" value="1"/>
</dbReference>
<accession>A0A9Q0DA74</accession>
<dbReference type="PROSITE" id="PS50297">
    <property type="entry name" value="ANK_REP_REGION"/>
    <property type="match status" value="2"/>
</dbReference>
<feature type="region of interest" description="Disordered" evidence="2">
    <location>
        <begin position="1"/>
        <end position="29"/>
    </location>
</feature>